<comment type="caution">
    <text evidence="2">The sequence shown here is derived from an EMBL/GenBank/DDBJ whole genome shotgun (WGS) entry which is preliminary data.</text>
</comment>
<gene>
    <name evidence="2" type="ORF">Ocin01_18993</name>
</gene>
<dbReference type="PANTHER" id="PTHR21663:SF0">
    <property type="entry name" value="HEAT REPEAT-CONTAINING PROTEIN 5B"/>
    <property type="match status" value="1"/>
</dbReference>
<accession>A0A1D2M402</accession>
<dbReference type="PANTHER" id="PTHR21663">
    <property type="entry name" value="HYPOTHETICAL HEAT DOMAIN-CONTAINING"/>
    <property type="match status" value="1"/>
</dbReference>
<dbReference type="AlphaFoldDB" id="A0A1D2M402"/>
<evidence type="ECO:0000313" key="2">
    <source>
        <dbReference type="EMBL" id="ODM87689.1"/>
    </source>
</evidence>
<protein>
    <submittedName>
        <fullName evidence="2">HEAT repeat-containing protein 5B</fullName>
    </submittedName>
</protein>
<dbReference type="InterPro" id="IPR040108">
    <property type="entry name" value="Laa1/Sip1/HEATR5"/>
</dbReference>
<feature type="compositionally biased region" description="Low complexity" evidence="1">
    <location>
        <begin position="216"/>
        <end position="229"/>
    </location>
</feature>
<dbReference type="GO" id="GO:0006897">
    <property type="term" value="P:endocytosis"/>
    <property type="evidence" value="ECO:0007669"/>
    <property type="project" value="TreeGrafter"/>
</dbReference>
<dbReference type="EMBL" id="LJIJ01004845">
    <property type="protein sequence ID" value="ODM87689.1"/>
    <property type="molecule type" value="Genomic_DNA"/>
</dbReference>
<dbReference type="STRING" id="48709.A0A1D2M402"/>
<dbReference type="GO" id="GO:0030139">
    <property type="term" value="C:endocytic vesicle"/>
    <property type="evidence" value="ECO:0007669"/>
    <property type="project" value="TreeGrafter"/>
</dbReference>
<dbReference type="OrthoDB" id="192608at2759"/>
<evidence type="ECO:0000256" key="1">
    <source>
        <dbReference type="SAM" id="MobiDB-lite"/>
    </source>
</evidence>
<organism evidence="2 3">
    <name type="scientific">Orchesella cincta</name>
    <name type="common">Springtail</name>
    <name type="synonym">Podura cincta</name>
    <dbReference type="NCBI Taxonomy" id="48709"/>
    <lineage>
        <taxon>Eukaryota</taxon>
        <taxon>Metazoa</taxon>
        <taxon>Ecdysozoa</taxon>
        <taxon>Arthropoda</taxon>
        <taxon>Hexapoda</taxon>
        <taxon>Collembola</taxon>
        <taxon>Entomobryomorpha</taxon>
        <taxon>Entomobryoidea</taxon>
        <taxon>Orchesellidae</taxon>
        <taxon>Orchesellinae</taxon>
        <taxon>Orchesella</taxon>
    </lineage>
</organism>
<sequence length="241" mass="26852">MAKTSDQGEMRGKSICWVLSRFLSRMRRRLREDWGVLYPSINTFQQAYQSGNEQVRLKAVGLIAQVFEKADRSVSNLLYSRVGTENSSSFCMGRGEERGEQGDVGVYPRELESYQILVQLVDSSAKRTLETESSNAHVDCTCSHQTFGGAAFAGMPMTAHRKVLHDVSLQKLMKIGLQYREEFRALMGQCTEMRVKLETVIKNSKSLSGNNDENKTSSGNSTSNSSGGSIKLKTDFSNFTS</sequence>
<keyword evidence="3" id="KW-1185">Reference proteome</keyword>
<dbReference type="Proteomes" id="UP000094527">
    <property type="component" value="Unassembled WGS sequence"/>
</dbReference>
<reference evidence="2 3" key="1">
    <citation type="journal article" date="2016" name="Genome Biol. Evol.">
        <title>Gene Family Evolution Reflects Adaptation to Soil Environmental Stressors in the Genome of the Collembolan Orchesella cincta.</title>
        <authorList>
            <person name="Faddeeva-Vakhrusheva A."/>
            <person name="Derks M.F."/>
            <person name="Anvar S.Y."/>
            <person name="Agamennone V."/>
            <person name="Suring W."/>
            <person name="Smit S."/>
            <person name="van Straalen N.M."/>
            <person name="Roelofs D."/>
        </authorList>
    </citation>
    <scope>NUCLEOTIDE SEQUENCE [LARGE SCALE GENOMIC DNA]</scope>
    <source>
        <tissue evidence="2">Mixed pool</tissue>
    </source>
</reference>
<proteinExistence type="predicted"/>
<dbReference type="GO" id="GO:0005794">
    <property type="term" value="C:Golgi apparatus"/>
    <property type="evidence" value="ECO:0007669"/>
    <property type="project" value="TreeGrafter"/>
</dbReference>
<dbReference type="GO" id="GO:0005829">
    <property type="term" value="C:cytosol"/>
    <property type="evidence" value="ECO:0007669"/>
    <property type="project" value="GOC"/>
</dbReference>
<dbReference type="GO" id="GO:0016020">
    <property type="term" value="C:membrane"/>
    <property type="evidence" value="ECO:0007669"/>
    <property type="project" value="TreeGrafter"/>
</dbReference>
<dbReference type="GO" id="GO:0042147">
    <property type="term" value="P:retrograde transport, endosome to Golgi"/>
    <property type="evidence" value="ECO:0007669"/>
    <property type="project" value="TreeGrafter"/>
</dbReference>
<evidence type="ECO:0000313" key="3">
    <source>
        <dbReference type="Proteomes" id="UP000094527"/>
    </source>
</evidence>
<dbReference type="GO" id="GO:0008104">
    <property type="term" value="P:intracellular protein localization"/>
    <property type="evidence" value="ECO:0007669"/>
    <property type="project" value="TreeGrafter"/>
</dbReference>
<feature type="region of interest" description="Disordered" evidence="1">
    <location>
        <begin position="205"/>
        <end position="241"/>
    </location>
</feature>
<name>A0A1D2M402_ORCCI</name>